<dbReference type="Gene3D" id="1.20.910.10">
    <property type="entry name" value="Heme oxygenase-like"/>
    <property type="match status" value="1"/>
</dbReference>
<proteinExistence type="predicted"/>
<evidence type="ECO:0008006" key="3">
    <source>
        <dbReference type="Google" id="ProtNLM"/>
    </source>
</evidence>
<evidence type="ECO:0000313" key="1">
    <source>
        <dbReference type="EMBL" id="RKT49731.1"/>
    </source>
</evidence>
<dbReference type="SUPFAM" id="SSF48613">
    <property type="entry name" value="Heme oxygenase-like"/>
    <property type="match status" value="1"/>
</dbReference>
<dbReference type="Proteomes" id="UP000270626">
    <property type="component" value="Unassembled WGS sequence"/>
</dbReference>
<dbReference type="AlphaFoldDB" id="A0A495VK21"/>
<evidence type="ECO:0000313" key="2">
    <source>
        <dbReference type="Proteomes" id="UP000270626"/>
    </source>
</evidence>
<organism evidence="1 2">
    <name type="scientific">Azonexus fungiphilus</name>
    <dbReference type="NCBI Taxonomy" id="146940"/>
    <lineage>
        <taxon>Bacteria</taxon>
        <taxon>Pseudomonadati</taxon>
        <taxon>Pseudomonadota</taxon>
        <taxon>Betaproteobacteria</taxon>
        <taxon>Rhodocyclales</taxon>
        <taxon>Azonexaceae</taxon>
        <taxon>Azonexus</taxon>
    </lineage>
</organism>
<dbReference type="CDD" id="cd19166">
    <property type="entry name" value="HemeO-bac"/>
    <property type="match status" value="1"/>
</dbReference>
<protein>
    <recommendedName>
        <fullName evidence="3">Heme oxygenase</fullName>
    </recommendedName>
</protein>
<keyword evidence="2" id="KW-1185">Reference proteome</keyword>
<gene>
    <name evidence="1" type="ORF">DFR40_3397</name>
</gene>
<accession>A0A495VK21</accession>
<name>A0A495VK21_9RHOO</name>
<comment type="caution">
    <text evidence="1">The sequence shown here is derived from an EMBL/GenBank/DDBJ whole genome shotgun (WGS) entry which is preliminary data.</text>
</comment>
<dbReference type="InterPro" id="IPR016084">
    <property type="entry name" value="Haem_Oase-like_multi-hlx"/>
</dbReference>
<reference evidence="1 2" key="1">
    <citation type="submission" date="2018-10" db="EMBL/GenBank/DDBJ databases">
        <title>Genomic Encyclopedia of Type Strains, Phase IV (KMG-IV): sequencing the most valuable type-strain genomes for metagenomic binning, comparative biology and taxonomic classification.</title>
        <authorList>
            <person name="Goeker M."/>
        </authorList>
    </citation>
    <scope>NUCLEOTIDE SEQUENCE [LARGE SCALE GENOMIC DNA]</scope>
    <source>
        <strain evidence="1 2">DSM 23841</strain>
    </source>
</reference>
<dbReference type="EMBL" id="RBXP01000020">
    <property type="protein sequence ID" value="RKT49731.1"/>
    <property type="molecule type" value="Genomic_DNA"/>
</dbReference>
<sequence>MRLTADDVAAVDVAHAFTLFHAFYAGLEPVLVSRLGMLSLAGLYRRRSHLLADDLATLGYSLPQPWPSIVPDDEAGLLGLVYAIEGSALGGQIVARHLRSRLGAEFSDSLTFYSALTNGVGAHWQRVLAALRQALGREPALDAMSAAANGVFASLISLAETCSSEPCLTLR</sequence>